<comment type="caution">
    <text evidence="3">The sequence shown here is derived from an EMBL/GenBank/DDBJ whole genome shotgun (WGS) entry which is preliminary data.</text>
</comment>
<dbReference type="Gene3D" id="3.30.420.10">
    <property type="entry name" value="Ribonuclease H-like superfamily/Ribonuclease H"/>
    <property type="match status" value="1"/>
</dbReference>
<evidence type="ECO:0000256" key="1">
    <source>
        <dbReference type="SAM" id="MobiDB-lite"/>
    </source>
</evidence>
<reference evidence="3" key="1">
    <citation type="journal article" date="2022" name="Int. J. Mol. Sci.">
        <title>Draft Genome of Tanacetum Coccineum: Genomic Comparison of Closely Related Tanacetum-Family Plants.</title>
        <authorList>
            <person name="Yamashiro T."/>
            <person name="Shiraishi A."/>
            <person name="Nakayama K."/>
            <person name="Satake H."/>
        </authorList>
    </citation>
    <scope>NUCLEOTIDE SEQUENCE</scope>
</reference>
<dbReference type="PROSITE" id="PS50822">
    <property type="entry name" value="PIWI"/>
    <property type="match status" value="1"/>
</dbReference>
<feature type="compositionally biased region" description="Gly residues" evidence="1">
    <location>
        <begin position="1"/>
        <end position="24"/>
    </location>
</feature>
<sequence>MSGQGQGRGRGSYGGGRGGGGRGQGQAPSQPHSLGRGNDHQHRPSTTHAPVQPQAPMQYRPAQSMPPSKGMGRGQGAQPVASSSRVPVQPQTPMQYRPAQSMPPSHGVGRGRGAQPVAASDPRVPTDAMRNLSIGTSTPVASVPVQPQPPMQQIAKTTTTQTEAVSLPLVPSSSKLIKPPARPGFGTVGRKVMITANHFLVQLGDKNPYQYDVTITPEVTSKTKCKHIMQCLIEQYKASHLGNRGLAYDGKKSAFAAGPLPFENKEFVIAVPEKDRRQREFKVAVKFAATKDIDHLRQFLSGRQHDNPQETIQALDIKDNCWETCQPGLSIITFWYLKKALRNINFEVPNGGFKRPYKVQNITKEPTSQLSMYALESHKDCLVSERCVSGGLIDLSYHVWAWRKSLRDGFEKAQFDDLVNILVRFKPSDVRDTWTCSLNSLNTFTVSSMRFAIDFSILVSTIDNVKWNKTLPIKINIHSWRLRKDRLPTRSILDARGIDLDSLCCPICNDGIESTLHLFVWCTVAAEIWCMIKDWWGLKMFSGGTVNYWVVVNFSRQRQQAVDDFVDGIITMCIDRGMTRHAPSHNIEKALVHVDLQYLTELAQRALGKSLQLLIVILSDTTGSYGLVKRALETDLGIVSQCWGTNAILARPIPIITELPTIIFGADVTHPQPGEDLSSSIATVVASMDWPYSTKYRALMSAQPHRQEIIEDLYSSYVNAKKGVVHD</sequence>
<organism evidence="3 4">
    <name type="scientific">Tanacetum coccineum</name>
    <dbReference type="NCBI Taxonomy" id="301880"/>
    <lineage>
        <taxon>Eukaryota</taxon>
        <taxon>Viridiplantae</taxon>
        <taxon>Streptophyta</taxon>
        <taxon>Embryophyta</taxon>
        <taxon>Tracheophyta</taxon>
        <taxon>Spermatophyta</taxon>
        <taxon>Magnoliopsida</taxon>
        <taxon>eudicotyledons</taxon>
        <taxon>Gunneridae</taxon>
        <taxon>Pentapetalae</taxon>
        <taxon>asterids</taxon>
        <taxon>campanulids</taxon>
        <taxon>Asterales</taxon>
        <taxon>Asteraceae</taxon>
        <taxon>Asteroideae</taxon>
        <taxon>Anthemideae</taxon>
        <taxon>Anthemidinae</taxon>
        <taxon>Tanacetum</taxon>
    </lineage>
</organism>
<keyword evidence="4" id="KW-1185">Reference proteome</keyword>
<dbReference type="InterPro" id="IPR012337">
    <property type="entry name" value="RNaseH-like_sf"/>
</dbReference>
<evidence type="ECO:0000313" key="4">
    <source>
        <dbReference type="Proteomes" id="UP001151760"/>
    </source>
</evidence>
<dbReference type="InterPro" id="IPR032474">
    <property type="entry name" value="Argonaute_N"/>
</dbReference>
<dbReference type="InterPro" id="IPR026960">
    <property type="entry name" value="RVT-Znf"/>
</dbReference>
<dbReference type="Pfam" id="PF16486">
    <property type="entry name" value="ArgoN"/>
    <property type="match status" value="1"/>
</dbReference>
<dbReference type="InterPro" id="IPR036397">
    <property type="entry name" value="RNaseH_sf"/>
</dbReference>
<feature type="compositionally biased region" description="Polar residues" evidence="1">
    <location>
        <begin position="80"/>
        <end position="94"/>
    </location>
</feature>
<feature type="region of interest" description="Disordered" evidence="1">
    <location>
        <begin position="1"/>
        <end position="130"/>
    </location>
</feature>
<gene>
    <name evidence="3" type="ORF">Tco_0954579</name>
</gene>
<dbReference type="Pfam" id="PF13966">
    <property type="entry name" value="zf-RVT"/>
    <property type="match status" value="1"/>
</dbReference>
<proteinExistence type="predicted"/>
<dbReference type="EMBL" id="BQNB010015936">
    <property type="protein sequence ID" value="GJT45864.1"/>
    <property type="molecule type" value="Genomic_DNA"/>
</dbReference>
<dbReference type="PANTHER" id="PTHR22891">
    <property type="entry name" value="EUKARYOTIC TRANSLATION INITIATION FACTOR 2C"/>
    <property type="match status" value="1"/>
</dbReference>
<dbReference type="Pfam" id="PF02171">
    <property type="entry name" value="Piwi"/>
    <property type="match status" value="1"/>
</dbReference>
<evidence type="ECO:0000259" key="2">
    <source>
        <dbReference type="PROSITE" id="PS50822"/>
    </source>
</evidence>
<dbReference type="Proteomes" id="UP001151760">
    <property type="component" value="Unassembled WGS sequence"/>
</dbReference>
<feature type="domain" description="Piwi" evidence="2">
    <location>
        <begin position="648"/>
        <end position="727"/>
    </location>
</feature>
<reference evidence="3" key="2">
    <citation type="submission" date="2022-01" db="EMBL/GenBank/DDBJ databases">
        <authorList>
            <person name="Yamashiro T."/>
            <person name="Shiraishi A."/>
            <person name="Satake H."/>
            <person name="Nakayama K."/>
        </authorList>
    </citation>
    <scope>NUCLEOTIDE SEQUENCE</scope>
</reference>
<accession>A0ABQ5E4U0</accession>
<evidence type="ECO:0000313" key="3">
    <source>
        <dbReference type="EMBL" id="GJT45864.1"/>
    </source>
</evidence>
<protein>
    <submittedName>
        <fullName evidence="3">Argonaute/Dicer protein, PAZ</fullName>
    </submittedName>
</protein>
<dbReference type="Gene3D" id="3.40.50.2300">
    <property type="match status" value="1"/>
</dbReference>
<dbReference type="InterPro" id="IPR003165">
    <property type="entry name" value="Piwi"/>
</dbReference>
<name>A0ABQ5E4U0_9ASTR</name>
<dbReference type="SUPFAM" id="SSF53098">
    <property type="entry name" value="Ribonuclease H-like"/>
    <property type="match status" value="1"/>
</dbReference>